<dbReference type="EMBL" id="ML213604">
    <property type="protein sequence ID" value="TFK38221.1"/>
    <property type="molecule type" value="Genomic_DNA"/>
</dbReference>
<feature type="domain" description="60S ribosomal export protein NMD3 OB-fold" evidence="10">
    <location>
        <begin position="309"/>
        <end position="413"/>
    </location>
</feature>
<keyword evidence="13" id="KW-1185">Reference proteome</keyword>
<dbReference type="GO" id="GO:0005737">
    <property type="term" value="C:cytoplasm"/>
    <property type="evidence" value="ECO:0007669"/>
    <property type="project" value="UniProtKB-SubCell"/>
</dbReference>
<keyword evidence="6 7" id="KW-0539">Nucleus</keyword>
<keyword evidence="3 7" id="KW-0813">Transport</keyword>
<evidence type="ECO:0000256" key="5">
    <source>
        <dbReference type="ARBA" id="ARBA00022927"/>
    </source>
</evidence>
<feature type="domain" description="60S ribosomal export protein NMD3 SH3" evidence="11">
    <location>
        <begin position="245"/>
        <end position="292"/>
    </location>
</feature>
<dbReference type="GO" id="GO:0000055">
    <property type="term" value="P:ribosomal large subunit export from nucleus"/>
    <property type="evidence" value="ECO:0007669"/>
    <property type="project" value="TreeGrafter"/>
</dbReference>
<evidence type="ECO:0000313" key="12">
    <source>
        <dbReference type="EMBL" id="TFK38221.1"/>
    </source>
</evidence>
<dbReference type="Pfam" id="PF21193">
    <property type="entry name" value="NMD_SH3"/>
    <property type="match status" value="1"/>
</dbReference>
<dbReference type="AlphaFoldDB" id="A0A5C3MAN9"/>
<evidence type="ECO:0000256" key="8">
    <source>
        <dbReference type="SAM" id="MobiDB-lite"/>
    </source>
</evidence>
<keyword evidence="5 7" id="KW-0653">Protein transport</keyword>
<feature type="compositionally biased region" description="Gly residues" evidence="8">
    <location>
        <begin position="442"/>
        <end position="452"/>
    </location>
</feature>
<dbReference type="GO" id="GO:0015031">
    <property type="term" value="P:protein transport"/>
    <property type="evidence" value="ECO:0007669"/>
    <property type="project" value="UniProtKB-KW"/>
</dbReference>
<evidence type="ECO:0000259" key="9">
    <source>
        <dbReference type="Pfam" id="PF04981"/>
    </source>
</evidence>
<name>A0A5C3MAN9_9AGAR</name>
<evidence type="ECO:0000256" key="7">
    <source>
        <dbReference type="RuleBase" id="RU364108"/>
    </source>
</evidence>
<dbReference type="InterPro" id="IPR039768">
    <property type="entry name" value="Nmd3"/>
</dbReference>
<dbReference type="OrthoDB" id="203821at2759"/>
<dbReference type="Pfam" id="PF04981">
    <property type="entry name" value="NMD3"/>
    <property type="match status" value="1"/>
</dbReference>
<proteinExistence type="inferred from homology"/>
<dbReference type="PANTHER" id="PTHR12746">
    <property type="entry name" value="NONSENSE-MEDIATED MRNA DECAY PROTEIN 3"/>
    <property type="match status" value="1"/>
</dbReference>
<dbReference type="GO" id="GO:0005634">
    <property type="term" value="C:nucleus"/>
    <property type="evidence" value="ECO:0007669"/>
    <property type="project" value="UniProtKB-SubCell"/>
</dbReference>
<dbReference type="Proteomes" id="UP000308652">
    <property type="component" value="Unassembled WGS sequence"/>
</dbReference>
<reference evidence="12 13" key="1">
    <citation type="journal article" date="2019" name="Nat. Ecol. Evol.">
        <title>Megaphylogeny resolves global patterns of mushroom evolution.</title>
        <authorList>
            <person name="Varga T."/>
            <person name="Krizsan K."/>
            <person name="Foldi C."/>
            <person name="Dima B."/>
            <person name="Sanchez-Garcia M."/>
            <person name="Sanchez-Ramirez S."/>
            <person name="Szollosi G.J."/>
            <person name="Szarkandi J.G."/>
            <person name="Papp V."/>
            <person name="Albert L."/>
            <person name="Andreopoulos W."/>
            <person name="Angelini C."/>
            <person name="Antonin V."/>
            <person name="Barry K.W."/>
            <person name="Bougher N.L."/>
            <person name="Buchanan P."/>
            <person name="Buyck B."/>
            <person name="Bense V."/>
            <person name="Catcheside P."/>
            <person name="Chovatia M."/>
            <person name="Cooper J."/>
            <person name="Damon W."/>
            <person name="Desjardin D."/>
            <person name="Finy P."/>
            <person name="Geml J."/>
            <person name="Haridas S."/>
            <person name="Hughes K."/>
            <person name="Justo A."/>
            <person name="Karasinski D."/>
            <person name="Kautmanova I."/>
            <person name="Kiss B."/>
            <person name="Kocsube S."/>
            <person name="Kotiranta H."/>
            <person name="LaButti K.M."/>
            <person name="Lechner B.E."/>
            <person name="Liimatainen K."/>
            <person name="Lipzen A."/>
            <person name="Lukacs Z."/>
            <person name="Mihaltcheva S."/>
            <person name="Morgado L.N."/>
            <person name="Niskanen T."/>
            <person name="Noordeloos M.E."/>
            <person name="Ohm R.A."/>
            <person name="Ortiz-Santana B."/>
            <person name="Ovrebo C."/>
            <person name="Racz N."/>
            <person name="Riley R."/>
            <person name="Savchenko A."/>
            <person name="Shiryaev A."/>
            <person name="Soop K."/>
            <person name="Spirin V."/>
            <person name="Szebenyi C."/>
            <person name="Tomsovsky M."/>
            <person name="Tulloss R.E."/>
            <person name="Uehling J."/>
            <person name="Grigoriev I.V."/>
            <person name="Vagvolgyi C."/>
            <person name="Papp T."/>
            <person name="Martin F.M."/>
            <person name="Miettinen O."/>
            <person name="Hibbett D.S."/>
            <person name="Nagy L.G."/>
        </authorList>
    </citation>
    <scope>NUCLEOTIDE SEQUENCE [LARGE SCALE GENOMIC DNA]</scope>
    <source>
        <strain evidence="12 13">CBS 166.37</strain>
    </source>
</reference>
<comment type="function">
    <text evidence="7">Acts as an adapter for the XPO1/CRM1-mediated export of the 60S ribosomal subunit.</text>
</comment>
<comment type="similarity">
    <text evidence="1 7">Belongs to the NMD3 family.</text>
</comment>
<comment type="subcellular location">
    <subcellularLocation>
        <location evidence="7">Cytoplasm</location>
    </subcellularLocation>
    <subcellularLocation>
        <location evidence="7">Nucleus</location>
    </subcellularLocation>
</comment>
<dbReference type="GO" id="GO:0043023">
    <property type="term" value="F:ribosomal large subunit binding"/>
    <property type="evidence" value="ECO:0007669"/>
    <property type="project" value="InterPro"/>
</dbReference>
<dbReference type="Pfam" id="PF21192">
    <property type="entry name" value="OB_NMD3"/>
    <property type="match status" value="1"/>
</dbReference>
<organism evidence="12 13">
    <name type="scientific">Crucibulum laeve</name>
    <dbReference type="NCBI Taxonomy" id="68775"/>
    <lineage>
        <taxon>Eukaryota</taxon>
        <taxon>Fungi</taxon>
        <taxon>Dikarya</taxon>
        <taxon>Basidiomycota</taxon>
        <taxon>Agaricomycotina</taxon>
        <taxon>Agaricomycetes</taxon>
        <taxon>Agaricomycetidae</taxon>
        <taxon>Agaricales</taxon>
        <taxon>Agaricineae</taxon>
        <taxon>Nidulariaceae</taxon>
        <taxon>Crucibulum</taxon>
    </lineage>
</organism>
<evidence type="ECO:0000256" key="3">
    <source>
        <dbReference type="ARBA" id="ARBA00022448"/>
    </source>
</evidence>
<dbReference type="InterPro" id="IPR007064">
    <property type="entry name" value="Nmd3_N"/>
</dbReference>
<evidence type="ECO:0000256" key="1">
    <source>
        <dbReference type="ARBA" id="ARBA00009794"/>
    </source>
</evidence>
<feature type="domain" description="Nmd3 N-terminal" evidence="9">
    <location>
        <begin position="14"/>
        <end position="242"/>
    </location>
</feature>
<evidence type="ECO:0000256" key="4">
    <source>
        <dbReference type="ARBA" id="ARBA00022490"/>
    </source>
</evidence>
<evidence type="ECO:0000313" key="13">
    <source>
        <dbReference type="Proteomes" id="UP000308652"/>
    </source>
</evidence>
<keyword evidence="4 7" id="KW-0963">Cytoplasm</keyword>
<evidence type="ECO:0000259" key="11">
    <source>
        <dbReference type="Pfam" id="PF21193"/>
    </source>
</evidence>
<accession>A0A5C3MAN9</accession>
<feature type="region of interest" description="Disordered" evidence="8">
    <location>
        <begin position="435"/>
        <end position="455"/>
    </location>
</feature>
<gene>
    <name evidence="12" type="ORF">BDQ12DRAFT_606430</name>
</gene>
<protein>
    <recommendedName>
        <fullName evidence="2 7">60S ribosomal export protein NMD3</fullName>
    </recommendedName>
</protein>
<evidence type="ECO:0000259" key="10">
    <source>
        <dbReference type="Pfam" id="PF21192"/>
    </source>
</evidence>
<sequence length="567" mass="63544">MEFVPSEPVHRVLCADCGTPIVPNSANLCVACLRNTVDITEGIPKQASISFCRNCERFLSPPQTWTIAKPESSELLSICLKKLKGLPKVRLTDAHFIWTEPHSKRLKVSITIQKEVLTNTILEQTFEIEYLVQYGQCPDCAKLAAKNTWKALVQVRQKVPHKRTFLYLEQLILKHNAQKDTISVKEVRDGLDFFYSSRSHALKMVEFLSSVVPVRSKASEQLLSSDTHTNTANFKYTYSVEIVPICKDDLVCIPLKQARAMSNINPLTVCVRVGNSIQLLDPATMQSADITSPSYWRTPFDTLATVTDLVEFTVLDVDPDFSKSRGKFVMADAQVALAGAFRSSGGIQEDDGAMDYESSGITNQIYHTRTHLGAILQPGDTALGYHVTNSNYNSDDFATLPQGRIPDVILVKKTYPNRRKKSKARNWKLRSIAKEAGEEGETGGSRGIVGRMGGRDQKKVEEDYELFLRDLEEDPELRQGVNLYKALDSDVKMAVEGAKERRGKRRVQYAMDVDEAPQEEIIPVTIPQEEEEEEEADFPDVKIDELLEGFDELTLGTAEGIEEEETV</sequence>
<evidence type="ECO:0000256" key="2">
    <source>
        <dbReference type="ARBA" id="ARBA00017035"/>
    </source>
</evidence>
<dbReference type="STRING" id="68775.A0A5C3MAN9"/>
<dbReference type="InterPro" id="IPR048898">
    <property type="entry name" value="OB_NMD3"/>
</dbReference>
<dbReference type="PANTHER" id="PTHR12746:SF2">
    <property type="entry name" value="60S RIBOSOMAL EXPORT PROTEIN NMD3"/>
    <property type="match status" value="1"/>
</dbReference>
<dbReference type="InterPro" id="IPR048899">
    <property type="entry name" value="NMD_SH3"/>
</dbReference>
<evidence type="ECO:0000256" key="6">
    <source>
        <dbReference type="ARBA" id="ARBA00023242"/>
    </source>
</evidence>